<gene>
    <name evidence="1" type="ORF">GWI33_006882</name>
</gene>
<name>A0A834IF24_RHYFE</name>
<dbReference type="EMBL" id="JAACXV010000347">
    <property type="protein sequence ID" value="KAF7279650.1"/>
    <property type="molecule type" value="Genomic_DNA"/>
</dbReference>
<evidence type="ECO:0000313" key="1">
    <source>
        <dbReference type="EMBL" id="KAF7279650.1"/>
    </source>
</evidence>
<dbReference type="AlphaFoldDB" id="A0A834IF24"/>
<proteinExistence type="predicted"/>
<protein>
    <submittedName>
        <fullName evidence="1">Uncharacterized protein</fullName>
    </submittedName>
</protein>
<dbReference type="Proteomes" id="UP000625711">
    <property type="component" value="Unassembled WGS sequence"/>
</dbReference>
<keyword evidence="2" id="KW-1185">Reference proteome</keyword>
<comment type="caution">
    <text evidence="1">The sequence shown here is derived from an EMBL/GenBank/DDBJ whole genome shotgun (WGS) entry which is preliminary data.</text>
</comment>
<reference evidence="1" key="1">
    <citation type="submission" date="2020-08" db="EMBL/GenBank/DDBJ databases">
        <title>Genome sequencing and assembly of the red palm weevil Rhynchophorus ferrugineus.</title>
        <authorList>
            <person name="Dias G.B."/>
            <person name="Bergman C.M."/>
            <person name="Manee M."/>
        </authorList>
    </citation>
    <scope>NUCLEOTIDE SEQUENCE</scope>
    <source>
        <strain evidence="1">AA-2017</strain>
        <tissue evidence="1">Whole larva</tissue>
    </source>
</reference>
<sequence length="74" mass="8402">MNLSRLKGTSLPLSMREYRGLTEKSKPVTPLIVGARFEDHFGPTKKCREAPLTSYSGTYNPISFRGKSWRGLQR</sequence>
<accession>A0A834IF24</accession>
<organism evidence="1 2">
    <name type="scientific">Rhynchophorus ferrugineus</name>
    <name type="common">Red palm weevil</name>
    <name type="synonym">Curculio ferrugineus</name>
    <dbReference type="NCBI Taxonomy" id="354439"/>
    <lineage>
        <taxon>Eukaryota</taxon>
        <taxon>Metazoa</taxon>
        <taxon>Ecdysozoa</taxon>
        <taxon>Arthropoda</taxon>
        <taxon>Hexapoda</taxon>
        <taxon>Insecta</taxon>
        <taxon>Pterygota</taxon>
        <taxon>Neoptera</taxon>
        <taxon>Endopterygota</taxon>
        <taxon>Coleoptera</taxon>
        <taxon>Polyphaga</taxon>
        <taxon>Cucujiformia</taxon>
        <taxon>Curculionidae</taxon>
        <taxon>Dryophthorinae</taxon>
        <taxon>Rhynchophorus</taxon>
    </lineage>
</organism>
<evidence type="ECO:0000313" key="2">
    <source>
        <dbReference type="Proteomes" id="UP000625711"/>
    </source>
</evidence>